<dbReference type="GO" id="GO:0005737">
    <property type="term" value="C:cytoplasm"/>
    <property type="evidence" value="ECO:0007669"/>
    <property type="project" value="TreeGrafter"/>
</dbReference>
<feature type="domain" description="Reductase C-terminal" evidence="6">
    <location>
        <begin position="317"/>
        <end position="399"/>
    </location>
</feature>
<dbReference type="OrthoDB" id="7809559at2"/>
<evidence type="ECO:0000256" key="1">
    <source>
        <dbReference type="ARBA" id="ARBA00001974"/>
    </source>
</evidence>
<keyword evidence="3" id="KW-0274">FAD</keyword>
<evidence type="ECO:0000256" key="4">
    <source>
        <dbReference type="ARBA" id="ARBA00023002"/>
    </source>
</evidence>
<evidence type="ECO:0000259" key="5">
    <source>
        <dbReference type="Pfam" id="PF07992"/>
    </source>
</evidence>
<dbReference type="PANTHER" id="PTHR43557:SF2">
    <property type="entry name" value="RIESKE DOMAIN-CONTAINING PROTEIN-RELATED"/>
    <property type="match status" value="1"/>
</dbReference>
<gene>
    <name evidence="7" type="primary">fdr</name>
    <name evidence="7" type="ORF">PAA8504_00875</name>
</gene>
<dbReference type="EMBL" id="ONZF01000002">
    <property type="protein sequence ID" value="SPJ23070.1"/>
    <property type="molecule type" value="Genomic_DNA"/>
</dbReference>
<dbReference type="InterPro" id="IPR050446">
    <property type="entry name" value="FAD-oxidoreductase/Apoptosis"/>
</dbReference>
<dbReference type="Proteomes" id="UP000244912">
    <property type="component" value="Unassembled WGS sequence"/>
</dbReference>
<dbReference type="PRINTS" id="PR00368">
    <property type="entry name" value="FADPNR"/>
</dbReference>
<keyword evidence="4 7" id="KW-0560">Oxidoreductase</keyword>
<evidence type="ECO:0000313" key="8">
    <source>
        <dbReference type="Proteomes" id="UP000244912"/>
    </source>
</evidence>
<evidence type="ECO:0000313" key="7">
    <source>
        <dbReference type="EMBL" id="SPJ23070.1"/>
    </source>
</evidence>
<sequence length="401" mass="42520">MAHIVVVGAGQAGQQLCATLRDQGFEGRITLIGAEPVPPYQRPPLSKGYLLGEMTRERLFLRPDAWYADRGIELMLGAPVDRIDPGAKTVQVVDRVIEYDQLAIATGLAARALSPEAGGDLENVFTIRTLADVDALEGPLKSARRVLIVGGGYIGLEAAAVARKLGVEVDVVEAGPRILGRVASAQTADTMRALHRAHGVTIREGVALECLTGEGRVTGAVLGNGETLEADVVIAGIGLLPRCAIAEAAGLETDGGVAVDAFGRTSDSHIWAAGDCASFLYRGERVRLESVQNAIDMGTAVARNMLGAATPYVPMPWFWSDQYDVKLQIAGLNTGYDRVVTRGEGAAISHWYFYGDDLRAVDAIGDTRAYMVGKRLLDMGKTVSPQALADPATDLKALLKA</sequence>
<reference evidence="8" key="1">
    <citation type="submission" date="2018-03" db="EMBL/GenBank/DDBJ databases">
        <authorList>
            <person name="Rodrigo-Torres L."/>
            <person name="Arahal R. D."/>
            <person name="Lucena T."/>
        </authorList>
    </citation>
    <scope>NUCLEOTIDE SEQUENCE [LARGE SCALE GENOMIC DNA]</scope>
    <source>
        <strain evidence="8">CECT 8504</strain>
    </source>
</reference>
<keyword evidence="8" id="KW-1185">Reference proteome</keyword>
<dbReference type="InterPro" id="IPR036188">
    <property type="entry name" value="FAD/NAD-bd_sf"/>
</dbReference>
<proteinExistence type="predicted"/>
<protein>
    <submittedName>
        <fullName evidence="7">Ferredoxin--NAD(P)(+) reductase fdr</fullName>
        <ecNumber evidence="7">1.18.1.2</ecNumber>
    </submittedName>
</protein>
<feature type="domain" description="FAD/NAD(P)-binding" evidence="5">
    <location>
        <begin position="3"/>
        <end position="298"/>
    </location>
</feature>
<dbReference type="InterPro" id="IPR028202">
    <property type="entry name" value="Reductase_C"/>
</dbReference>
<dbReference type="SUPFAM" id="SSF51905">
    <property type="entry name" value="FAD/NAD(P)-binding domain"/>
    <property type="match status" value="2"/>
</dbReference>
<dbReference type="RefSeq" id="WP_108892940.1">
    <property type="nucleotide sequence ID" value="NZ_ONZF01000002.1"/>
</dbReference>
<evidence type="ECO:0000256" key="2">
    <source>
        <dbReference type="ARBA" id="ARBA00022630"/>
    </source>
</evidence>
<dbReference type="InterPro" id="IPR016156">
    <property type="entry name" value="FAD/NAD-linked_Rdtase_dimer_sf"/>
</dbReference>
<dbReference type="EC" id="1.18.1.2" evidence="7"/>
<accession>A0A2R8BSE4</accession>
<dbReference type="GO" id="GO:0016651">
    <property type="term" value="F:oxidoreductase activity, acting on NAD(P)H"/>
    <property type="evidence" value="ECO:0007669"/>
    <property type="project" value="TreeGrafter"/>
</dbReference>
<dbReference type="PRINTS" id="PR00411">
    <property type="entry name" value="PNDRDTASEI"/>
</dbReference>
<dbReference type="AlphaFoldDB" id="A0A2R8BSE4"/>
<dbReference type="InterPro" id="IPR023753">
    <property type="entry name" value="FAD/NAD-binding_dom"/>
</dbReference>
<dbReference type="Pfam" id="PF14759">
    <property type="entry name" value="Reductase_C"/>
    <property type="match status" value="1"/>
</dbReference>
<keyword evidence="2" id="KW-0285">Flavoprotein</keyword>
<comment type="cofactor">
    <cofactor evidence="1">
        <name>FAD</name>
        <dbReference type="ChEBI" id="CHEBI:57692"/>
    </cofactor>
</comment>
<dbReference type="Pfam" id="PF07992">
    <property type="entry name" value="Pyr_redox_2"/>
    <property type="match status" value="1"/>
</dbReference>
<name>A0A2R8BSE4_9RHOB</name>
<dbReference type="SUPFAM" id="SSF55424">
    <property type="entry name" value="FAD/NAD-linked reductases, dimerisation (C-terminal) domain"/>
    <property type="match status" value="1"/>
</dbReference>
<dbReference type="PANTHER" id="PTHR43557">
    <property type="entry name" value="APOPTOSIS-INDUCING FACTOR 1"/>
    <property type="match status" value="1"/>
</dbReference>
<organism evidence="7 8">
    <name type="scientific">Palleronia abyssalis</name>
    <dbReference type="NCBI Taxonomy" id="1501240"/>
    <lineage>
        <taxon>Bacteria</taxon>
        <taxon>Pseudomonadati</taxon>
        <taxon>Pseudomonadota</taxon>
        <taxon>Alphaproteobacteria</taxon>
        <taxon>Rhodobacterales</taxon>
        <taxon>Roseobacteraceae</taxon>
        <taxon>Palleronia</taxon>
    </lineage>
</organism>
<dbReference type="Gene3D" id="3.30.390.30">
    <property type="match status" value="1"/>
</dbReference>
<evidence type="ECO:0000259" key="6">
    <source>
        <dbReference type="Pfam" id="PF14759"/>
    </source>
</evidence>
<dbReference type="GO" id="GO:0004324">
    <property type="term" value="F:ferredoxin-NADP+ reductase activity"/>
    <property type="evidence" value="ECO:0007669"/>
    <property type="project" value="UniProtKB-EC"/>
</dbReference>
<evidence type="ECO:0000256" key="3">
    <source>
        <dbReference type="ARBA" id="ARBA00022827"/>
    </source>
</evidence>
<dbReference type="Gene3D" id="3.50.50.60">
    <property type="entry name" value="FAD/NAD(P)-binding domain"/>
    <property type="match status" value="2"/>
</dbReference>